<dbReference type="RefSeq" id="WP_185136216.1">
    <property type="nucleotide sequence ID" value="NZ_JACJVR010000050.1"/>
</dbReference>
<dbReference type="InterPro" id="IPR013783">
    <property type="entry name" value="Ig-like_fold"/>
</dbReference>
<dbReference type="PROSITE" id="PS51272">
    <property type="entry name" value="SLH"/>
    <property type="match status" value="3"/>
</dbReference>
<evidence type="ECO:0000256" key="4">
    <source>
        <dbReference type="SAM" id="MobiDB-lite"/>
    </source>
</evidence>
<dbReference type="InterPro" id="IPR003961">
    <property type="entry name" value="FN3_dom"/>
</dbReference>
<dbReference type="InterPro" id="IPR036116">
    <property type="entry name" value="FN3_sf"/>
</dbReference>
<keyword evidence="2" id="KW-0106">Calcium</keyword>
<proteinExistence type="predicted"/>
<name>A0A841TZ34_9BACL</name>
<dbReference type="PANTHER" id="PTHR10357:SF210">
    <property type="entry name" value="MALTODEXTRIN GLUCOSIDASE"/>
    <property type="match status" value="1"/>
</dbReference>
<feature type="compositionally biased region" description="Polar residues" evidence="4">
    <location>
        <begin position="87"/>
        <end position="125"/>
    </location>
</feature>
<dbReference type="SUPFAM" id="SSF49265">
    <property type="entry name" value="Fibronectin type III"/>
    <property type="match status" value="1"/>
</dbReference>
<dbReference type="InterPro" id="IPR017853">
    <property type="entry name" value="GH"/>
</dbReference>
<evidence type="ECO:0000259" key="7">
    <source>
        <dbReference type="PROSITE" id="PS51272"/>
    </source>
</evidence>
<dbReference type="CDD" id="cd02857">
    <property type="entry name" value="E_set_CDase_PDE_N"/>
    <property type="match status" value="1"/>
</dbReference>
<dbReference type="SMART" id="SM00642">
    <property type="entry name" value="Aamy"/>
    <property type="match status" value="1"/>
</dbReference>
<dbReference type="Pfam" id="PF22058">
    <property type="entry name" value="X25_BaPul_like"/>
    <property type="match status" value="2"/>
</dbReference>
<evidence type="ECO:0000313" key="8">
    <source>
        <dbReference type="EMBL" id="MBB6692228.1"/>
    </source>
</evidence>
<evidence type="ECO:0000256" key="1">
    <source>
        <dbReference type="ARBA" id="ARBA00022801"/>
    </source>
</evidence>
<dbReference type="CDD" id="cd00063">
    <property type="entry name" value="FN3"/>
    <property type="match status" value="2"/>
</dbReference>
<sequence>METQSQRSRYRRRSLRRQGWGILLSIALIAQLALGAYPGRAAAEEAVAPIEATVDAATGDPAAQEPGTPAGEAAAASDGTAAPDSGNATQQPDGESAQPSEQPSAEQPTLQPDGQPAQPSEQPSAEPSALAADAALAAATKANEDGSVTFNLPASSIQWMANGTFNEWGNGSGPSQVIDANDSTQSYLKLEGLEPNKEYEYKLLLNGTWTEGDNLKAVADAQGVLKLPLPSATYSVKGSFDDWAQEQPLQEQAGVLTYTTAALQNGAYEYKFIANFAGQALYFNDPTNPITASNGNSKIVVGETGPELKPDAIEEQPGGKTNWVLAGSFQKGLGESADWKPDGTATRMKHLVGDYYAYSAVLDAGSYEFKITRNGDWDSGISNGGNNIQFTLPKQAKVNFYVNGETKEARIAVPDDATVNGIERYAPKRTEANGPRLVGSLQTQFGEDAWSPSTAKQFFIDYYFNDTVYKLQRTLTEGAHEAKVVMGASWDDENFGNGSDNLKFKLSETADVTFSFDNGESPKKLKADYKIGDGKYDGKVDTSRIAFDSRSVTFKKPFGAIKQGAEDLTLRISVKHDDVQVARVELTNGEGLATTYPMRKATTVGDQDYYETVIPKSAFDQIGIWGYKFILIDGSEKAEYGDDGNSGGAGTATADGAIPFNLTVYAADYKTPDWMKNAVVYQIFPDRFFDGNKDNNRAKLVDGSRGVRTETGPNAGQIETTPIQYYDGGVPNDPAAGQVWGKWGDVPERPDRSSPENAPYYPDAKTDGVWNNEFYGGDIQGIEQKLDYLKQLGVTAVYLNPVAWASSSHKYDATDYKHLDPMFGEPVYNKPGDPASGLNYEETRKKSDEVFAKFAKAAAQKGIRIINDGVFNHVGDDSIYFDRYEKYPEIGAYEYWAKVWTLKAKTPGMTKEQAEQKVREEFTSKINPATGQKYKYPDDFGFTTWFTIGEQTALDKDTSNTHFAYDAWWGYDSLPAMDAKEPQAGDDQAIAGQHEWNNVDYRDHVIGYDLTGKTDDEASAAMQNAASQRWMWMGSSGWRLDVAPDVSSGTWQKFREAVKSAAGRTDANGKKIDEPIILGEEWGVATKYLLGDQFDSVMNYRFRGAIQDFIINAGKETANAANASNLNDALERIREDYPKEAWQAMLNLVDSHDTVRSLTKLDHPTWEEENVKIAPEATDKALKQQALIALFQMGYPGAPTVYYGDEVGLTGTKDPDSRRTFPWERISGGANGTYDATGRYAELYNTYRKAAEIRNANEVLRTGDLKLAYAKDNTIAYARKNETKGALVVVNAGGAPSEIEADVTGYLPDGTKLVDRLGGTVSGTVAGGKIKLTVPALTGYLMISEGNLVTVQSPANLKAEPGSGSVTLTWDAVDQADGYRVYRAPIDGGAVELLGDVTATTYTDSSVENGIKYYYAVTTKQGAGESLIGDMASATPSFPIRSVAKPSQAPEVTLGVGNTTGDIKADVDVPGLTDDAAHAGQDAPHLSVQLVVYKEGDEEHASEIAMIYAADSGTAKTYRAKFEPTEPGTYFYYAKASTDNEETFVSSEKASFDAVADAGDTTPPAAPSLAAIVVESGQANLVWTASGEDAAGYEVYRKAAGGTYAKIATLRNATSYTDYTVSNGTAYTYKVAAFDASYNRAFSEERSVTPQLVMVDVTLRLHLPDYTPATDDIYIAGSLNGWTANGGKLNVPSGATNRSVVEYTFKMMAGKSIEYKYTRGSWSTEAFTSHSRTENDAEDYGNWAYSSTDTNMKLTIRNEGGNKMTVNDYVLRWVDMPMIVTMPRISYGDDIAYETTDDKFTLKAQVPYGVAFTINGQPLPEGGMDDKGNVYVEKIPLAAGENVFELHIQPTQETIDLPWYTDDGRAGQATKTLKLTIHRTGGGGGDTTAPGEATEAKITAGSGKLTARWKDPADADLAKVKVTVVGSDTIAPVVVDKGVQRAVVSGLKNGTKYTLRIQTIDASGNVSAGVEASGTPRSSGSGGSGTGTPPATTNPETPQAGSGGVVKAEAKPDASGVASVAIGADAVKEALKNASGRTLAVELAPAEGTKTVNVELPVQPLIGADGGVDAVRIQTGLATVTVSTGLLERAGAASGTVKLTVSEAEAIDKLGGSMGYDIALSANGQPVGAFAAGDVVVSLDYELKPGENPDQVVAYYVGEDGKLEVVRNAKYDAAAGKATFKAAKPGRYAAAYAEVSFSDMPQAAWASEAIRALAARGAVSGVGGGAFDPNGSVTRAEFVAMLVNLFGLADEGATTTLSDAKAGAWYYEAVASAQKLGIVRGKPDGTFGVADPITRQDMAVLIHKAAVLLQARLEAGEGAGAGAGGGFADQASISAYALEAVRKMQQAGILQGANGQFLPQGETTRAQAAAILYRLFRLVD</sequence>
<dbReference type="InterPro" id="IPR013780">
    <property type="entry name" value="Glyco_hydro_b"/>
</dbReference>
<keyword evidence="9" id="KW-1185">Reference proteome</keyword>
<feature type="region of interest" description="Disordered" evidence="4">
    <location>
        <begin position="1965"/>
        <end position="2009"/>
    </location>
</feature>
<comment type="caution">
    <text evidence="8">The sequence shown here is derived from an EMBL/GenBank/DDBJ whole genome shotgun (WGS) entry which is preliminary data.</text>
</comment>
<gene>
    <name evidence="8" type="ORF">H7B90_12525</name>
</gene>
<dbReference type="Pfam" id="PF00128">
    <property type="entry name" value="Alpha-amylase"/>
    <property type="match status" value="2"/>
</dbReference>
<dbReference type="SMART" id="SM00060">
    <property type="entry name" value="FN3"/>
    <property type="match status" value="3"/>
</dbReference>
<evidence type="ECO:0000313" key="9">
    <source>
        <dbReference type="Proteomes" id="UP000553776"/>
    </source>
</evidence>
<feature type="domain" description="SLH" evidence="7">
    <location>
        <begin position="2324"/>
        <end position="2380"/>
    </location>
</feature>
<dbReference type="InterPro" id="IPR001119">
    <property type="entry name" value="SLH_dom"/>
</dbReference>
<organism evidence="8 9">
    <name type="scientific">Cohnella xylanilytica</name>
    <dbReference type="NCBI Taxonomy" id="557555"/>
    <lineage>
        <taxon>Bacteria</taxon>
        <taxon>Bacillati</taxon>
        <taxon>Bacillota</taxon>
        <taxon>Bacilli</taxon>
        <taxon>Bacillales</taxon>
        <taxon>Paenibacillaceae</taxon>
        <taxon>Cohnella</taxon>
    </lineage>
</organism>
<dbReference type="Gene3D" id="2.60.40.1180">
    <property type="entry name" value="Golgi alpha-mannosidase II"/>
    <property type="match status" value="1"/>
</dbReference>
<dbReference type="Gene3D" id="2.60.40.10">
    <property type="entry name" value="Immunoglobulins"/>
    <property type="match status" value="8"/>
</dbReference>
<dbReference type="SUPFAM" id="SSF51445">
    <property type="entry name" value="(Trans)glycosidases"/>
    <property type="match status" value="1"/>
</dbReference>
<feature type="region of interest" description="Disordered" evidence="4">
    <location>
        <begin position="54"/>
        <end position="133"/>
    </location>
</feature>
<dbReference type="InterPro" id="IPR002044">
    <property type="entry name" value="CBM20"/>
</dbReference>
<feature type="domain" description="Fibronectin type-III" evidence="5">
    <location>
        <begin position="1889"/>
        <end position="1991"/>
    </location>
</feature>
<dbReference type="Proteomes" id="UP000553776">
    <property type="component" value="Unassembled WGS sequence"/>
</dbReference>
<dbReference type="GO" id="GO:0005975">
    <property type="term" value="P:carbohydrate metabolic process"/>
    <property type="evidence" value="ECO:0007669"/>
    <property type="project" value="InterPro"/>
</dbReference>
<dbReference type="InterPro" id="IPR006047">
    <property type="entry name" value="GH13_cat_dom"/>
</dbReference>
<feature type="compositionally biased region" description="Low complexity" evidence="4">
    <location>
        <begin position="61"/>
        <end position="86"/>
    </location>
</feature>
<protein>
    <submittedName>
        <fullName evidence="8">S-layer homology domain-containing protein</fullName>
    </submittedName>
</protein>
<accession>A0A841TZ34</accession>
<dbReference type="Gene3D" id="3.20.20.80">
    <property type="entry name" value="Glycosidases"/>
    <property type="match status" value="2"/>
</dbReference>
<dbReference type="SUPFAM" id="SSF51011">
    <property type="entry name" value="Glycosyl hydrolase domain"/>
    <property type="match status" value="1"/>
</dbReference>
<dbReference type="InterPro" id="IPR054409">
    <property type="entry name" value="X25_BaPul-like"/>
</dbReference>
<feature type="domain" description="CBM20" evidence="6">
    <location>
        <begin position="1649"/>
        <end position="1775"/>
    </location>
</feature>
<dbReference type="Pfam" id="PF00395">
    <property type="entry name" value="SLH"/>
    <property type="match status" value="3"/>
</dbReference>
<evidence type="ECO:0000259" key="6">
    <source>
        <dbReference type="PROSITE" id="PS51166"/>
    </source>
</evidence>
<feature type="domain" description="Fibronectin type-III" evidence="5">
    <location>
        <begin position="1353"/>
        <end position="1440"/>
    </location>
</feature>
<dbReference type="CDD" id="cd02859">
    <property type="entry name" value="E_set_AMPKbeta_like_N"/>
    <property type="match status" value="1"/>
</dbReference>
<feature type="compositionally biased region" description="Low complexity" evidence="4">
    <location>
        <begin position="1987"/>
        <end position="1998"/>
    </location>
</feature>
<feature type="domain" description="SLH" evidence="7">
    <location>
        <begin position="2193"/>
        <end position="2256"/>
    </location>
</feature>
<evidence type="ECO:0000256" key="3">
    <source>
        <dbReference type="ARBA" id="ARBA00023295"/>
    </source>
</evidence>
<dbReference type="EMBL" id="JACJVR010000050">
    <property type="protein sequence ID" value="MBB6692228.1"/>
    <property type="molecule type" value="Genomic_DNA"/>
</dbReference>
<evidence type="ECO:0000259" key="5">
    <source>
        <dbReference type="PROSITE" id="PS50853"/>
    </source>
</evidence>
<reference evidence="8 9" key="1">
    <citation type="submission" date="2020-08" db="EMBL/GenBank/DDBJ databases">
        <title>Cohnella phylogeny.</title>
        <authorList>
            <person name="Dunlap C."/>
        </authorList>
    </citation>
    <scope>NUCLEOTIDE SEQUENCE [LARGE SCALE GENOMIC DNA]</scope>
    <source>
        <strain evidence="8 9">DSM 25239</strain>
    </source>
</reference>
<keyword evidence="3" id="KW-0326">Glycosidase</keyword>
<dbReference type="InterPro" id="IPR004185">
    <property type="entry name" value="Glyco_hydro_13_lg-like_dom"/>
</dbReference>
<keyword evidence="1" id="KW-0378">Hydrolase</keyword>
<evidence type="ECO:0000256" key="2">
    <source>
        <dbReference type="ARBA" id="ARBA00022837"/>
    </source>
</evidence>
<dbReference type="PROSITE" id="PS51166">
    <property type="entry name" value="CBM20"/>
    <property type="match status" value="1"/>
</dbReference>
<feature type="domain" description="Fibronectin type-III" evidence="5">
    <location>
        <begin position="1563"/>
        <end position="1653"/>
    </location>
</feature>
<dbReference type="PROSITE" id="PS50853">
    <property type="entry name" value="FN3"/>
    <property type="match status" value="3"/>
</dbReference>
<dbReference type="CDD" id="cd11338">
    <property type="entry name" value="AmyAc_CMD"/>
    <property type="match status" value="1"/>
</dbReference>
<feature type="domain" description="SLH" evidence="7">
    <location>
        <begin position="2257"/>
        <end position="2316"/>
    </location>
</feature>
<dbReference type="InterPro" id="IPR014756">
    <property type="entry name" value="Ig_E-set"/>
</dbReference>
<dbReference type="PANTHER" id="PTHR10357">
    <property type="entry name" value="ALPHA-AMYLASE FAMILY MEMBER"/>
    <property type="match status" value="1"/>
</dbReference>
<dbReference type="GO" id="GO:0004553">
    <property type="term" value="F:hydrolase activity, hydrolyzing O-glycosyl compounds"/>
    <property type="evidence" value="ECO:0007669"/>
    <property type="project" value="InterPro"/>
</dbReference>
<dbReference type="SUPFAM" id="SSF81296">
    <property type="entry name" value="E set domains"/>
    <property type="match status" value="2"/>
</dbReference>
<dbReference type="GO" id="GO:2001070">
    <property type="term" value="F:starch binding"/>
    <property type="evidence" value="ECO:0007669"/>
    <property type="project" value="InterPro"/>
</dbReference>